<dbReference type="InterPro" id="IPR008969">
    <property type="entry name" value="CarboxyPept-like_regulatory"/>
</dbReference>
<keyword evidence="5 9" id="KW-0798">TonB box</keyword>
<keyword evidence="13" id="KW-0675">Receptor</keyword>
<comment type="subcellular location">
    <subcellularLocation>
        <location evidence="1 8">Cell outer membrane</location>
        <topology evidence="1 8">Multi-pass membrane protein</topology>
    </subcellularLocation>
</comment>
<dbReference type="Gene3D" id="2.60.40.1120">
    <property type="entry name" value="Carboxypeptidase-like, regulatory domain"/>
    <property type="match status" value="1"/>
</dbReference>
<dbReference type="InterPro" id="IPR037066">
    <property type="entry name" value="Plug_dom_sf"/>
</dbReference>
<dbReference type="FunFam" id="2.170.130.10:FF:000008">
    <property type="entry name" value="SusC/RagA family TonB-linked outer membrane protein"/>
    <property type="match status" value="1"/>
</dbReference>
<dbReference type="FunFam" id="2.60.40.1120:FF:000003">
    <property type="entry name" value="Outer membrane protein Omp121"/>
    <property type="match status" value="1"/>
</dbReference>
<keyword evidence="14" id="KW-1185">Reference proteome</keyword>
<evidence type="ECO:0000259" key="12">
    <source>
        <dbReference type="Pfam" id="PF07715"/>
    </source>
</evidence>
<dbReference type="InterPro" id="IPR012910">
    <property type="entry name" value="Plug_dom"/>
</dbReference>
<dbReference type="OrthoDB" id="1383391at2"/>
<evidence type="ECO:0000256" key="1">
    <source>
        <dbReference type="ARBA" id="ARBA00004571"/>
    </source>
</evidence>
<dbReference type="Proteomes" id="UP000321080">
    <property type="component" value="Unassembled WGS sequence"/>
</dbReference>
<proteinExistence type="inferred from homology"/>
<evidence type="ECO:0000313" key="14">
    <source>
        <dbReference type="Proteomes" id="UP000321080"/>
    </source>
</evidence>
<dbReference type="PROSITE" id="PS52016">
    <property type="entry name" value="TONB_DEPENDENT_REC_3"/>
    <property type="match status" value="1"/>
</dbReference>
<dbReference type="Pfam" id="PF00593">
    <property type="entry name" value="TonB_dep_Rec_b-barrel"/>
    <property type="match status" value="1"/>
</dbReference>
<evidence type="ECO:0000256" key="5">
    <source>
        <dbReference type="ARBA" id="ARBA00023077"/>
    </source>
</evidence>
<evidence type="ECO:0000256" key="8">
    <source>
        <dbReference type="PROSITE-ProRule" id="PRU01360"/>
    </source>
</evidence>
<keyword evidence="7 8" id="KW-0998">Cell outer membrane</keyword>
<evidence type="ECO:0000259" key="11">
    <source>
        <dbReference type="Pfam" id="PF00593"/>
    </source>
</evidence>
<evidence type="ECO:0000256" key="10">
    <source>
        <dbReference type="SAM" id="SignalP"/>
    </source>
</evidence>
<evidence type="ECO:0000313" key="13">
    <source>
        <dbReference type="EMBL" id="TXG36117.1"/>
    </source>
</evidence>
<evidence type="ECO:0000256" key="6">
    <source>
        <dbReference type="ARBA" id="ARBA00023136"/>
    </source>
</evidence>
<evidence type="ECO:0000256" key="2">
    <source>
        <dbReference type="ARBA" id="ARBA00022448"/>
    </source>
</evidence>
<organism evidence="13 14">
    <name type="scientific">Seonamhaeicola maritimus</name>
    <dbReference type="NCBI Taxonomy" id="2591822"/>
    <lineage>
        <taxon>Bacteria</taxon>
        <taxon>Pseudomonadati</taxon>
        <taxon>Bacteroidota</taxon>
        <taxon>Flavobacteriia</taxon>
        <taxon>Flavobacteriales</taxon>
        <taxon>Flavobacteriaceae</taxon>
    </lineage>
</organism>
<dbReference type="InterPro" id="IPR000531">
    <property type="entry name" value="Beta-barrel_TonB"/>
</dbReference>
<evidence type="ECO:0000256" key="7">
    <source>
        <dbReference type="ARBA" id="ARBA00023237"/>
    </source>
</evidence>
<dbReference type="SUPFAM" id="SSF56935">
    <property type="entry name" value="Porins"/>
    <property type="match status" value="1"/>
</dbReference>
<evidence type="ECO:0000256" key="3">
    <source>
        <dbReference type="ARBA" id="ARBA00022452"/>
    </source>
</evidence>
<dbReference type="GO" id="GO:0009279">
    <property type="term" value="C:cell outer membrane"/>
    <property type="evidence" value="ECO:0007669"/>
    <property type="project" value="UniProtKB-SubCell"/>
</dbReference>
<dbReference type="SUPFAM" id="SSF49464">
    <property type="entry name" value="Carboxypeptidase regulatory domain-like"/>
    <property type="match status" value="1"/>
</dbReference>
<keyword evidence="2 8" id="KW-0813">Transport</keyword>
<keyword evidence="3 8" id="KW-1134">Transmembrane beta strand</keyword>
<evidence type="ECO:0000256" key="9">
    <source>
        <dbReference type="RuleBase" id="RU003357"/>
    </source>
</evidence>
<dbReference type="Pfam" id="PF07715">
    <property type="entry name" value="Plug"/>
    <property type="match status" value="1"/>
</dbReference>
<keyword evidence="4 8" id="KW-0812">Transmembrane</keyword>
<keyword evidence="6 8" id="KW-0472">Membrane</keyword>
<comment type="similarity">
    <text evidence="8 9">Belongs to the TonB-dependent receptor family.</text>
</comment>
<comment type="caution">
    <text evidence="13">The sequence shown here is derived from an EMBL/GenBank/DDBJ whole genome shotgun (WGS) entry which is preliminary data.</text>
</comment>
<sequence>MNLKLFYYCKSKLLVALTICFLSFSFANAQTITINGNVVAEGQPLPGVSILVKGTNKGAVTDFDGNYTIDANSNAVLVFSYLGYETKEVSVNGRTTVNVTLQTDLSTLDEVIVVGYGTQKKKELTGAVVQVKAEVLEQTTTSDIGAALQGQISGVNITSSSGAPGEEANILIRGFSSLIDGQNSPLYVVDGIPFDSDPQLSISEIESIDVLKDAASASIYGTRGAGGVILITTKQGKVGQMDIRVNSEYGQQQIASTFHNMTKEEYTYLHLLRGALNTDKSQGGVDGDIHRNSSYFTNNTDIGDVLLNDNAVIQNHSVNVSGGKEGLTYNFNANFFQQEGVFYNSDYKRFNVRSNTKFTKGRWTITTGLTFKRDDKLVPWPGMMNRIRDYQSFKPAVDLDANTIANISEVSTEDPTADWRLNEARALANALRSIKTEENRAGNSHAGNIQFELDLSDALKVTGRFGITYNDQKWVRIVPRYDIYNTEGNLINNPNNVTSQRVTDLTSSKLTSEQFATYNKQFGNHNFTVLLGTSFEKSENERYQLEVRNNLNPAITVLDNYELIWDIGSGGQDFTRTLIGNIARLQYNFAGKYLLSASGRYDGSSQFGEDNRWGFFPSVSVGWNVDEEPFWDSFKHVVNSFKIRAGYGTTGNDRFSPYSNQAVVEPARDYVFGSNSPSGDLNNAGNEQGALGTTQLEYANQNLKWETNVEQNLGFDFGLFKNRFTISADIYKNEKKDLLYQIVNPPSTGVSGAFRNTVFNVGNMENKGFELAAKYNHRGNGGFSWNVSGTFTTNENVVTKTSINNPIIYLDRGYISDRGTREIVTVITEGYEAAAFFLRETAGIIKTPEQLAEYRLIEPSAQMGELMYVDQNADGAIDDNDRVYAGSGTPDFETGLNFSARYKGFDFSMQWYGAFGAEVMNGSKAYSYQGGVHRDLFYSWTEHNTNANIPWYNGNNTRSYRGGSDFFLEDGDFVRLRNLSLGYSIPKKLLKDIGLSKLRLYIQGQNLWTITDYTGFDPEVGGNGLSTRGIDQGRYPLSSQVKAGIQLQF</sequence>
<keyword evidence="10" id="KW-0732">Signal</keyword>
<dbReference type="NCBIfam" id="TIGR04056">
    <property type="entry name" value="OMP_RagA_SusC"/>
    <property type="match status" value="1"/>
</dbReference>
<dbReference type="EMBL" id="VRKQ01000012">
    <property type="protein sequence ID" value="TXG36117.1"/>
    <property type="molecule type" value="Genomic_DNA"/>
</dbReference>
<feature type="chain" id="PRO_5023106966" evidence="10">
    <location>
        <begin position="30"/>
        <end position="1049"/>
    </location>
</feature>
<feature type="signal peptide" evidence="10">
    <location>
        <begin position="1"/>
        <end position="29"/>
    </location>
</feature>
<feature type="domain" description="TonB-dependent receptor-like beta-barrel" evidence="11">
    <location>
        <begin position="412"/>
        <end position="1007"/>
    </location>
</feature>
<dbReference type="InterPro" id="IPR023996">
    <property type="entry name" value="TonB-dep_OMP_SusC/RagA"/>
</dbReference>
<dbReference type="RefSeq" id="WP_147769146.1">
    <property type="nucleotide sequence ID" value="NZ_CANNCE010000009.1"/>
</dbReference>
<dbReference type="NCBIfam" id="TIGR04057">
    <property type="entry name" value="SusC_RagA_signa"/>
    <property type="match status" value="1"/>
</dbReference>
<accession>A0A5C7GGA3</accession>
<dbReference type="Gene3D" id="2.170.130.10">
    <property type="entry name" value="TonB-dependent receptor, plug domain"/>
    <property type="match status" value="1"/>
</dbReference>
<evidence type="ECO:0000256" key="4">
    <source>
        <dbReference type="ARBA" id="ARBA00022692"/>
    </source>
</evidence>
<feature type="domain" description="TonB-dependent receptor plug" evidence="12">
    <location>
        <begin position="121"/>
        <end position="228"/>
    </location>
</feature>
<gene>
    <name evidence="13" type="ORF">FUA22_13600</name>
</gene>
<dbReference type="AlphaFoldDB" id="A0A5C7GGA3"/>
<name>A0A5C7GGA3_9FLAO</name>
<dbReference type="Pfam" id="PF13715">
    <property type="entry name" value="CarbopepD_reg_2"/>
    <property type="match status" value="1"/>
</dbReference>
<dbReference type="Gene3D" id="2.40.170.20">
    <property type="entry name" value="TonB-dependent receptor, beta-barrel domain"/>
    <property type="match status" value="1"/>
</dbReference>
<protein>
    <submittedName>
        <fullName evidence="13">TonB-dependent receptor</fullName>
    </submittedName>
</protein>
<dbReference type="InterPro" id="IPR036942">
    <property type="entry name" value="Beta-barrel_TonB_sf"/>
</dbReference>
<dbReference type="InterPro" id="IPR039426">
    <property type="entry name" value="TonB-dep_rcpt-like"/>
</dbReference>
<reference evidence="13 14" key="1">
    <citation type="submission" date="2019-08" db="EMBL/GenBank/DDBJ databases">
        <title>Seonamhaeicola sediminis sp. nov., isolated from marine sediment.</title>
        <authorList>
            <person name="Cao W.R."/>
        </authorList>
    </citation>
    <scope>NUCLEOTIDE SEQUENCE [LARGE SCALE GENOMIC DNA]</scope>
    <source>
        <strain evidence="13 14">1505</strain>
    </source>
</reference>
<dbReference type="InterPro" id="IPR023997">
    <property type="entry name" value="TonB-dep_OMP_SusC/RagA_CS"/>
</dbReference>